<dbReference type="PANTHER" id="PTHR45036">
    <property type="entry name" value="METHYLTRANSFERASE LIKE 7B"/>
    <property type="match status" value="1"/>
</dbReference>
<dbReference type="OrthoDB" id="9772751at2"/>
<reference evidence="2 3" key="1">
    <citation type="submission" date="2019-07" db="EMBL/GenBank/DDBJ databases">
        <title>Whole genome shotgun sequence of Alkalibacillus haloalkaliphilus NBRC 103110.</title>
        <authorList>
            <person name="Hosoyama A."/>
            <person name="Uohara A."/>
            <person name="Ohji S."/>
            <person name="Ichikawa N."/>
        </authorList>
    </citation>
    <scope>NUCLEOTIDE SEQUENCE [LARGE SCALE GENOMIC DNA]</scope>
    <source>
        <strain evidence="2 3">NBRC 103110</strain>
    </source>
</reference>
<proteinExistence type="predicted"/>
<dbReference type="GO" id="GO:0008757">
    <property type="term" value="F:S-adenosylmethionine-dependent methyltransferase activity"/>
    <property type="evidence" value="ECO:0007669"/>
    <property type="project" value="InterPro"/>
</dbReference>
<feature type="domain" description="Methyltransferase type 11" evidence="1">
    <location>
        <begin position="37"/>
        <end position="131"/>
    </location>
</feature>
<accession>A0A511W2F4</accession>
<dbReference type="AlphaFoldDB" id="A0A511W2F4"/>
<dbReference type="Pfam" id="PF08241">
    <property type="entry name" value="Methyltransf_11"/>
    <property type="match status" value="1"/>
</dbReference>
<name>A0A511W2F4_9BACI</name>
<dbReference type="SUPFAM" id="SSF53335">
    <property type="entry name" value="S-adenosyl-L-methionine-dependent methyltransferases"/>
    <property type="match status" value="1"/>
</dbReference>
<sequence>MSKLVPKFYDLIMAPIEKNRFKRVRSGLLSHATGHVLEIGSGTGVNFPLYQNAQSVTAIEPDETMKERSMEKVFNSKVPIEVRLAYAENLPFVENQFDCIVVTLALCTIQDVNHALSEARRVVKPGGQVMFFEHVRLNHSIVGKVQDVLTPFWKKVAGGCHLNRNSLTLIKEAGFEVVEVERMYKGLFLVIKAKNF</sequence>
<dbReference type="InterPro" id="IPR052356">
    <property type="entry name" value="Thiol_S-MT"/>
</dbReference>
<dbReference type="Gene3D" id="3.40.50.150">
    <property type="entry name" value="Vaccinia Virus protein VP39"/>
    <property type="match status" value="1"/>
</dbReference>
<comment type="caution">
    <text evidence="2">The sequence shown here is derived from an EMBL/GenBank/DDBJ whole genome shotgun (WGS) entry which is preliminary data.</text>
</comment>
<protein>
    <recommendedName>
        <fullName evidence="1">Methyltransferase type 11 domain-containing protein</fullName>
    </recommendedName>
</protein>
<gene>
    <name evidence="2" type="ORF">AHA02nite_03340</name>
</gene>
<evidence type="ECO:0000313" key="2">
    <source>
        <dbReference type="EMBL" id="GEN44558.1"/>
    </source>
</evidence>
<evidence type="ECO:0000313" key="3">
    <source>
        <dbReference type="Proteomes" id="UP000321440"/>
    </source>
</evidence>
<dbReference type="EMBL" id="BJYA01000001">
    <property type="protein sequence ID" value="GEN44558.1"/>
    <property type="molecule type" value="Genomic_DNA"/>
</dbReference>
<keyword evidence="3" id="KW-1185">Reference proteome</keyword>
<organism evidence="2 3">
    <name type="scientific">Alkalibacillus haloalkaliphilus</name>
    <dbReference type="NCBI Taxonomy" id="94136"/>
    <lineage>
        <taxon>Bacteria</taxon>
        <taxon>Bacillati</taxon>
        <taxon>Bacillota</taxon>
        <taxon>Bacilli</taxon>
        <taxon>Bacillales</taxon>
        <taxon>Bacillaceae</taxon>
        <taxon>Alkalibacillus</taxon>
    </lineage>
</organism>
<dbReference type="Proteomes" id="UP000321440">
    <property type="component" value="Unassembled WGS sequence"/>
</dbReference>
<dbReference type="InterPro" id="IPR029063">
    <property type="entry name" value="SAM-dependent_MTases_sf"/>
</dbReference>
<dbReference type="InterPro" id="IPR013216">
    <property type="entry name" value="Methyltransf_11"/>
</dbReference>
<dbReference type="CDD" id="cd02440">
    <property type="entry name" value="AdoMet_MTases"/>
    <property type="match status" value="1"/>
</dbReference>
<dbReference type="PANTHER" id="PTHR45036:SF1">
    <property type="entry name" value="METHYLTRANSFERASE LIKE 7A"/>
    <property type="match status" value="1"/>
</dbReference>
<dbReference type="RefSeq" id="WP_146813732.1">
    <property type="nucleotide sequence ID" value="NZ_BJYA01000001.1"/>
</dbReference>
<evidence type="ECO:0000259" key="1">
    <source>
        <dbReference type="Pfam" id="PF08241"/>
    </source>
</evidence>